<dbReference type="AlphaFoldDB" id="A0A2H9T1Q0"/>
<dbReference type="Gene3D" id="1.10.286.20">
    <property type="match status" value="1"/>
</dbReference>
<dbReference type="HAMAP" id="MF_00050">
    <property type="entry name" value="EF_Ts"/>
    <property type="match status" value="1"/>
</dbReference>
<reference evidence="8" key="1">
    <citation type="submission" date="2017-09" db="EMBL/GenBank/DDBJ databases">
        <title>Depth-based differentiation of microbial function through sediment-hosted aquifers and enrichment of novel symbionts in the deep terrestrial subsurface.</title>
        <authorList>
            <person name="Probst A.J."/>
            <person name="Ladd B."/>
            <person name="Jarett J.K."/>
            <person name="Geller-Mcgrath D.E."/>
            <person name="Sieber C.M.K."/>
            <person name="Emerson J.B."/>
            <person name="Anantharaman K."/>
            <person name="Thomas B.C."/>
            <person name="Malmstrom R."/>
            <person name="Stieglmeier M."/>
            <person name="Klingl A."/>
            <person name="Woyke T."/>
            <person name="Ryan C.M."/>
            <person name="Banfield J.F."/>
        </authorList>
    </citation>
    <scope>NUCLEOTIDE SEQUENCE [LARGE SCALE GENOMIC DNA]</scope>
</reference>
<dbReference type="InterPro" id="IPR036402">
    <property type="entry name" value="EF-Ts_dimer_sf"/>
</dbReference>
<evidence type="ECO:0000256" key="4">
    <source>
        <dbReference type="ARBA" id="ARBA00022917"/>
    </source>
</evidence>
<accession>A0A2H9T1Q0</accession>
<evidence type="ECO:0000256" key="2">
    <source>
        <dbReference type="ARBA" id="ARBA00016956"/>
    </source>
</evidence>
<dbReference type="Gene3D" id="3.30.479.20">
    <property type="entry name" value="Elongation factor Ts, dimerisation domain"/>
    <property type="match status" value="1"/>
</dbReference>
<dbReference type="PANTHER" id="PTHR11741:SF0">
    <property type="entry name" value="ELONGATION FACTOR TS, MITOCHONDRIAL"/>
    <property type="match status" value="1"/>
</dbReference>
<dbReference type="FunFam" id="1.10.8.10:FF:000001">
    <property type="entry name" value="Elongation factor Ts"/>
    <property type="match status" value="1"/>
</dbReference>
<evidence type="ECO:0000259" key="6">
    <source>
        <dbReference type="Pfam" id="PF00889"/>
    </source>
</evidence>
<feature type="domain" description="Translation elongation factor EFTs/EF1B dimerisation" evidence="6">
    <location>
        <begin position="33"/>
        <end position="194"/>
    </location>
</feature>
<dbReference type="SUPFAM" id="SSF46934">
    <property type="entry name" value="UBA-like"/>
    <property type="match status" value="1"/>
</dbReference>
<dbReference type="Proteomes" id="UP000236946">
    <property type="component" value="Unassembled WGS sequence"/>
</dbReference>
<gene>
    <name evidence="5 7" type="primary">tsf</name>
    <name evidence="7" type="ORF">COU98_00585</name>
</gene>
<dbReference type="InterPro" id="IPR009060">
    <property type="entry name" value="UBA-like_sf"/>
</dbReference>
<dbReference type="PANTHER" id="PTHR11741">
    <property type="entry name" value="ELONGATION FACTOR TS"/>
    <property type="match status" value="1"/>
</dbReference>
<keyword evidence="5" id="KW-0963">Cytoplasm</keyword>
<dbReference type="Gene3D" id="1.10.8.10">
    <property type="entry name" value="DNA helicase RuvA subunit, C-terminal domain"/>
    <property type="match status" value="1"/>
</dbReference>
<evidence type="ECO:0000256" key="3">
    <source>
        <dbReference type="ARBA" id="ARBA00022768"/>
    </source>
</evidence>
<keyword evidence="3 5" id="KW-0251">Elongation factor</keyword>
<comment type="similarity">
    <text evidence="1 5">Belongs to the EF-Ts family.</text>
</comment>
<proteinExistence type="inferred from homology"/>
<dbReference type="Pfam" id="PF00889">
    <property type="entry name" value="EF_TS"/>
    <property type="match status" value="1"/>
</dbReference>
<dbReference type="PROSITE" id="PS01126">
    <property type="entry name" value="EF_TS_1"/>
    <property type="match status" value="1"/>
</dbReference>
<dbReference type="InterPro" id="IPR014039">
    <property type="entry name" value="Transl_elong_EFTs/EF1B_dimer"/>
</dbReference>
<sequence length="194" mass="22376">MTSIDKIKKLREITGVSIIECKKALSKADGNIEKAQEILRTWGKNFAAKKIEEETRTGIIASYVHPNSKIGVLADIRCESDFVARGEDFKKLSHEICLQIAAMKPLYVKEEDIPEEFLASERKIYQEQFKDSGKPQKIMDEIIKGKLKKRQEEISLLSQPWVKEETKNISDLIDEYIAKIGEKIEIKKFVRYEI</sequence>
<dbReference type="InterPro" id="IPR001816">
    <property type="entry name" value="Transl_elong_EFTs/EF1B"/>
</dbReference>
<evidence type="ECO:0000256" key="1">
    <source>
        <dbReference type="ARBA" id="ARBA00005532"/>
    </source>
</evidence>
<evidence type="ECO:0000256" key="5">
    <source>
        <dbReference type="HAMAP-Rule" id="MF_00050"/>
    </source>
</evidence>
<comment type="caution">
    <text evidence="7">The sequence shown here is derived from an EMBL/GenBank/DDBJ whole genome shotgun (WGS) entry which is preliminary data.</text>
</comment>
<dbReference type="InterPro" id="IPR018101">
    <property type="entry name" value="Transl_elong_Ts_CS"/>
</dbReference>
<dbReference type="EMBL" id="PFEN01000012">
    <property type="protein sequence ID" value="PJE69691.1"/>
    <property type="molecule type" value="Genomic_DNA"/>
</dbReference>
<dbReference type="SUPFAM" id="SSF54713">
    <property type="entry name" value="Elongation factor Ts (EF-Ts), dimerisation domain"/>
    <property type="match status" value="1"/>
</dbReference>
<keyword evidence="4 5" id="KW-0648">Protein biosynthesis</keyword>
<dbReference type="GO" id="GO:0005737">
    <property type="term" value="C:cytoplasm"/>
    <property type="evidence" value="ECO:0007669"/>
    <property type="project" value="UniProtKB-SubCell"/>
</dbReference>
<evidence type="ECO:0000313" key="8">
    <source>
        <dbReference type="Proteomes" id="UP000236946"/>
    </source>
</evidence>
<organism evidence="7 8">
    <name type="scientific">Candidatus Staskawiczbacteria bacterium CG10_big_fil_rev_8_21_14_0_10_38_10</name>
    <dbReference type="NCBI Taxonomy" id="1974891"/>
    <lineage>
        <taxon>Bacteria</taxon>
        <taxon>Candidatus Staskawicziibacteriota</taxon>
    </lineage>
</organism>
<name>A0A2H9T1Q0_9BACT</name>
<dbReference type="CDD" id="cd14275">
    <property type="entry name" value="UBA_EF-Ts"/>
    <property type="match status" value="1"/>
</dbReference>
<comment type="function">
    <text evidence="5">Associates with the EF-Tu.GDP complex and induces the exchange of GDP to GTP. It remains bound to the aminoacyl-tRNA.EF-Tu.GTP complex up to the GTP hydrolysis stage on the ribosome.</text>
</comment>
<comment type="subcellular location">
    <subcellularLocation>
        <location evidence="5">Cytoplasm</location>
    </subcellularLocation>
</comment>
<feature type="region of interest" description="Involved in Mg(2+) ion dislocation from EF-Tu" evidence="5">
    <location>
        <begin position="80"/>
        <end position="83"/>
    </location>
</feature>
<protein>
    <recommendedName>
        <fullName evidence="2 5">Elongation factor Ts</fullName>
        <shortName evidence="5">EF-Ts</shortName>
    </recommendedName>
</protein>
<evidence type="ECO:0000313" key="7">
    <source>
        <dbReference type="EMBL" id="PJE69691.1"/>
    </source>
</evidence>
<dbReference type="GO" id="GO:0003746">
    <property type="term" value="F:translation elongation factor activity"/>
    <property type="evidence" value="ECO:0007669"/>
    <property type="project" value="UniProtKB-UniRule"/>
</dbReference>